<sequence length="43" mass="5340">MQQVFLLLFFLRSYSLWIITVTSQFLTFFLLDYQQKLSIYLDR</sequence>
<protein>
    <submittedName>
        <fullName evidence="2">Uncharacterized protein</fullName>
    </submittedName>
</protein>
<proteinExistence type="predicted"/>
<gene>
    <name evidence="2" type="ORF">VL20_1461</name>
</gene>
<keyword evidence="1" id="KW-0812">Transmembrane</keyword>
<name>A0A0K1RXY6_9CHRO</name>
<evidence type="ECO:0000313" key="2">
    <source>
        <dbReference type="EMBL" id="AKV66628.1"/>
    </source>
</evidence>
<keyword evidence="1" id="KW-0472">Membrane</keyword>
<evidence type="ECO:0000256" key="1">
    <source>
        <dbReference type="SAM" id="Phobius"/>
    </source>
</evidence>
<dbReference type="AlphaFoldDB" id="A0A0K1RXY6"/>
<reference evidence="2 3" key="1">
    <citation type="journal article" date="2016" name="Stand. Genomic Sci.">
        <title>Complete genome sequence and genomic characterization of Microcystis panniformis FACHB 1757 by third-generation sequencing.</title>
        <authorList>
            <person name="Zhang J.Y."/>
            <person name="Guan R."/>
            <person name="Zhang H.J."/>
            <person name="Li H."/>
            <person name="Xiao P."/>
            <person name="Yu G.L."/>
            <person name="Du L."/>
            <person name="Cao D.M."/>
            <person name="Zhu B.C."/>
            <person name="Li R.H."/>
            <person name="Lu Z.H."/>
        </authorList>
    </citation>
    <scope>NUCLEOTIDE SEQUENCE [LARGE SCALE GENOMIC DNA]</scope>
    <source>
        <strain evidence="2 3">FACHB-1757</strain>
    </source>
</reference>
<organism evidence="2 3">
    <name type="scientific">Microcystis panniformis FACHB-1757</name>
    <dbReference type="NCBI Taxonomy" id="1638788"/>
    <lineage>
        <taxon>Bacteria</taxon>
        <taxon>Bacillati</taxon>
        <taxon>Cyanobacteriota</taxon>
        <taxon>Cyanophyceae</taxon>
        <taxon>Oscillatoriophycideae</taxon>
        <taxon>Chroococcales</taxon>
        <taxon>Microcystaceae</taxon>
        <taxon>Microcystis</taxon>
    </lineage>
</organism>
<dbReference type="EMBL" id="CP011339">
    <property type="protein sequence ID" value="AKV66628.1"/>
    <property type="molecule type" value="Genomic_DNA"/>
</dbReference>
<dbReference type="KEGG" id="mpk:VL20_1461"/>
<accession>A0A0K1RXY6</accession>
<feature type="transmembrane region" description="Helical" evidence="1">
    <location>
        <begin position="14"/>
        <end position="33"/>
    </location>
</feature>
<keyword evidence="1" id="KW-1133">Transmembrane helix</keyword>
<evidence type="ECO:0000313" key="3">
    <source>
        <dbReference type="Proteomes" id="UP000068167"/>
    </source>
</evidence>
<dbReference type="Proteomes" id="UP000068167">
    <property type="component" value="Chromosome"/>
</dbReference>
<keyword evidence="3" id="KW-1185">Reference proteome</keyword>